<evidence type="ECO:0000256" key="1">
    <source>
        <dbReference type="SAM" id="MobiDB-lite"/>
    </source>
</evidence>
<reference evidence="2 3" key="1">
    <citation type="journal article" date="2023" name="BMC Biotechnol.">
        <title>Vitis rotundifolia cv Carlos genome sequencing.</title>
        <authorList>
            <person name="Huff M."/>
            <person name="Hulse-Kemp A."/>
            <person name="Scheffler B."/>
            <person name="Youngblood R."/>
            <person name="Simpson S."/>
            <person name="Babiker E."/>
            <person name="Staton M."/>
        </authorList>
    </citation>
    <scope>NUCLEOTIDE SEQUENCE [LARGE SCALE GENOMIC DNA]</scope>
    <source>
        <tissue evidence="2">Leaf</tissue>
    </source>
</reference>
<feature type="compositionally biased region" description="Basic and acidic residues" evidence="1">
    <location>
        <begin position="45"/>
        <end position="58"/>
    </location>
</feature>
<dbReference type="Proteomes" id="UP001168098">
    <property type="component" value="Unassembled WGS sequence"/>
</dbReference>
<evidence type="ECO:0000313" key="3">
    <source>
        <dbReference type="Proteomes" id="UP001168098"/>
    </source>
</evidence>
<keyword evidence="3" id="KW-1185">Reference proteome</keyword>
<sequence length="220" mass="24196">MLYFVNCGKSLKEVSVVEPELDRTSYDHIKPSTEFSNAVDNETDLGDKLSDASHPESKLDGTDPNVFFDALLHLSNFSDLDPKEGSGDIHPVNESYGGDPNFLSDVLQLMSNAPDLTPEKESSDNFLNEVLQTECRNDYSTEMFVHRKIDSPKPITSLPDYSPASIACDADVKPICITSEIDDNVPKNGFNLHNSTPVANMPQTLTLIEQWSSEITVGGP</sequence>
<protein>
    <submittedName>
        <fullName evidence="2">Uncharacterized protein</fullName>
    </submittedName>
</protein>
<name>A0AA38ZRQ7_VITRO</name>
<accession>A0AA38ZRQ7</accession>
<feature type="region of interest" description="Disordered" evidence="1">
    <location>
        <begin position="32"/>
        <end position="58"/>
    </location>
</feature>
<dbReference type="EMBL" id="JARBHA010000008">
    <property type="protein sequence ID" value="KAJ9693710.1"/>
    <property type="molecule type" value="Genomic_DNA"/>
</dbReference>
<evidence type="ECO:0000313" key="2">
    <source>
        <dbReference type="EMBL" id="KAJ9693710.1"/>
    </source>
</evidence>
<proteinExistence type="predicted"/>
<dbReference type="AlphaFoldDB" id="A0AA38ZRQ7"/>
<gene>
    <name evidence="2" type="ORF">PVL29_009591</name>
</gene>
<organism evidence="2 3">
    <name type="scientific">Vitis rotundifolia</name>
    <name type="common">Muscadine grape</name>
    <dbReference type="NCBI Taxonomy" id="103349"/>
    <lineage>
        <taxon>Eukaryota</taxon>
        <taxon>Viridiplantae</taxon>
        <taxon>Streptophyta</taxon>
        <taxon>Embryophyta</taxon>
        <taxon>Tracheophyta</taxon>
        <taxon>Spermatophyta</taxon>
        <taxon>Magnoliopsida</taxon>
        <taxon>eudicotyledons</taxon>
        <taxon>Gunneridae</taxon>
        <taxon>Pentapetalae</taxon>
        <taxon>rosids</taxon>
        <taxon>Vitales</taxon>
        <taxon>Vitaceae</taxon>
        <taxon>Viteae</taxon>
        <taxon>Vitis</taxon>
    </lineage>
</organism>
<comment type="caution">
    <text evidence="2">The sequence shown here is derived from an EMBL/GenBank/DDBJ whole genome shotgun (WGS) entry which is preliminary data.</text>
</comment>